<evidence type="ECO:0000256" key="3">
    <source>
        <dbReference type="ARBA" id="ARBA00022692"/>
    </source>
</evidence>
<feature type="transmembrane region" description="Helical" evidence="6">
    <location>
        <begin position="116"/>
        <end position="135"/>
    </location>
</feature>
<reference evidence="8 9" key="1">
    <citation type="submission" date="2019-02" db="EMBL/GenBank/DDBJ databases">
        <title>Dyella amyloliquefaciens sp. nov., isolated from forest soil.</title>
        <authorList>
            <person name="Gao Z.-H."/>
            <person name="Qiu L.-H."/>
        </authorList>
    </citation>
    <scope>NUCLEOTIDE SEQUENCE [LARGE SCALE GENOMIC DNA]</scope>
    <source>
        <strain evidence="8 9">KACC 12747</strain>
    </source>
</reference>
<keyword evidence="2" id="KW-1003">Cell membrane</keyword>
<evidence type="ECO:0000259" key="7">
    <source>
        <dbReference type="Pfam" id="PF02656"/>
    </source>
</evidence>
<proteinExistence type="predicted"/>
<evidence type="ECO:0000256" key="1">
    <source>
        <dbReference type="ARBA" id="ARBA00004651"/>
    </source>
</evidence>
<evidence type="ECO:0000256" key="6">
    <source>
        <dbReference type="SAM" id="Phobius"/>
    </source>
</evidence>
<dbReference type="PANTHER" id="PTHR34187">
    <property type="entry name" value="FGR18P"/>
    <property type="match status" value="1"/>
</dbReference>
<feature type="transmembrane region" description="Helical" evidence="6">
    <location>
        <begin position="75"/>
        <end position="96"/>
    </location>
</feature>
<keyword evidence="4 6" id="KW-1133">Transmembrane helix</keyword>
<accession>A0A4R0YT18</accession>
<name>A0A4R0YT18_9GAMM</name>
<dbReference type="InterPro" id="IPR052053">
    <property type="entry name" value="IM_YidH-like"/>
</dbReference>
<organism evidence="8 9">
    <name type="scientific">Dyella soli</name>
    <dbReference type="NCBI Taxonomy" id="522319"/>
    <lineage>
        <taxon>Bacteria</taxon>
        <taxon>Pseudomonadati</taxon>
        <taxon>Pseudomonadota</taxon>
        <taxon>Gammaproteobacteria</taxon>
        <taxon>Lysobacterales</taxon>
        <taxon>Rhodanobacteraceae</taxon>
        <taxon>Dyella</taxon>
    </lineage>
</organism>
<keyword evidence="3 6" id="KW-0812">Transmembrane</keyword>
<evidence type="ECO:0000256" key="2">
    <source>
        <dbReference type="ARBA" id="ARBA00022475"/>
    </source>
</evidence>
<dbReference type="Pfam" id="PF02656">
    <property type="entry name" value="DUF202"/>
    <property type="match status" value="1"/>
</dbReference>
<comment type="subcellular location">
    <subcellularLocation>
        <location evidence="1">Cell membrane</location>
        <topology evidence="1">Multi-pass membrane protein</topology>
    </subcellularLocation>
</comment>
<keyword evidence="5 6" id="KW-0472">Membrane</keyword>
<dbReference type="Proteomes" id="UP000291822">
    <property type="component" value="Unassembled WGS sequence"/>
</dbReference>
<comment type="caution">
    <text evidence="8">The sequence shown here is derived from an EMBL/GenBank/DDBJ whole genome shotgun (WGS) entry which is preliminary data.</text>
</comment>
<keyword evidence="9" id="KW-1185">Reference proteome</keyword>
<dbReference type="GO" id="GO:0005886">
    <property type="term" value="C:plasma membrane"/>
    <property type="evidence" value="ECO:0007669"/>
    <property type="project" value="UniProtKB-SubCell"/>
</dbReference>
<evidence type="ECO:0000313" key="8">
    <source>
        <dbReference type="EMBL" id="TCI10028.1"/>
    </source>
</evidence>
<evidence type="ECO:0000313" key="9">
    <source>
        <dbReference type="Proteomes" id="UP000291822"/>
    </source>
</evidence>
<evidence type="ECO:0000256" key="4">
    <source>
        <dbReference type="ARBA" id="ARBA00022989"/>
    </source>
</evidence>
<dbReference type="PANTHER" id="PTHR34187:SF2">
    <property type="entry name" value="DUF202 DOMAIN-CONTAINING PROTEIN"/>
    <property type="match status" value="1"/>
</dbReference>
<dbReference type="AlphaFoldDB" id="A0A4R0YT18"/>
<dbReference type="InterPro" id="IPR003807">
    <property type="entry name" value="DUF202"/>
</dbReference>
<protein>
    <submittedName>
        <fullName evidence="8">DUF202 domain-containing protein</fullName>
    </submittedName>
</protein>
<feature type="domain" description="DUF202" evidence="7">
    <location>
        <begin position="22"/>
        <end position="101"/>
    </location>
</feature>
<evidence type="ECO:0000256" key="5">
    <source>
        <dbReference type="ARBA" id="ARBA00023136"/>
    </source>
</evidence>
<sequence>MMAPAGFHVLTKGCAVIPHFSDHSANERTYLAWVRTAISVMAFGFLLERFDIFLLVASRAAVGVTEGLHTRASQWLGLGLLLVGALMVAGATARFYRNRKAIEASGSSMYGDSWTARGMAVLLVLMAIFLTLYVARQIAALS</sequence>
<feature type="transmembrane region" description="Helical" evidence="6">
    <location>
        <begin position="30"/>
        <end position="47"/>
    </location>
</feature>
<gene>
    <name evidence="8" type="ORF">EZM97_13915</name>
</gene>
<dbReference type="EMBL" id="SJTG01000002">
    <property type="protein sequence ID" value="TCI10028.1"/>
    <property type="molecule type" value="Genomic_DNA"/>
</dbReference>